<organism evidence="13 14">
    <name type="scientific">Hyphodiscus hymeniophilus</name>
    <dbReference type="NCBI Taxonomy" id="353542"/>
    <lineage>
        <taxon>Eukaryota</taxon>
        <taxon>Fungi</taxon>
        <taxon>Dikarya</taxon>
        <taxon>Ascomycota</taxon>
        <taxon>Pezizomycotina</taxon>
        <taxon>Leotiomycetes</taxon>
        <taxon>Helotiales</taxon>
        <taxon>Hyphodiscaceae</taxon>
        <taxon>Hyphodiscus</taxon>
    </lineage>
</organism>
<dbReference type="Pfam" id="PF00005">
    <property type="entry name" value="ABC_tran"/>
    <property type="match status" value="2"/>
</dbReference>
<evidence type="ECO:0000313" key="14">
    <source>
        <dbReference type="Proteomes" id="UP000785200"/>
    </source>
</evidence>
<dbReference type="PANTHER" id="PTHR24223">
    <property type="entry name" value="ATP-BINDING CASSETTE SUB-FAMILY C"/>
    <property type="match status" value="1"/>
</dbReference>
<evidence type="ECO:0000256" key="10">
    <source>
        <dbReference type="SAM" id="Phobius"/>
    </source>
</evidence>
<dbReference type="InterPro" id="IPR050173">
    <property type="entry name" value="ABC_transporter_C-like"/>
</dbReference>
<dbReference type="Gene3D" id="3.40.50.300">
    <property type="entry name" value="P-loop containing nucleotide triphosphate hydrolases"/>
    <property type="match status" value="2"/>
</dbReference>
<evidence type="ECO:0000313" key="13">
    <source>
        <dbReference type="EMBL" id="KAG0647532.1"/>
    </source>
</evidence>
<dbReference type="InterPro" id="IPR027417">
    <property type="entry name" value="P-loop_NTPase"/>
</dbReference>
<keyword evidence="4" id="KW-0547">Nucleotide-binding</keyword>
<name>A0A9P7AVF7_9HELO</name>
<keyword evidence="3 10" id="KW-0812">Transmembrane</keyword>
<dbReference type="FunFam" id="3.40.50.300:FF:000997">
    <property type="entry name" value="Multidrug resistance-associated protein 1"/>
    <property type="match status" value="1"/>
</dbReference>
<dbReference type="InterPro" id="IPR011527">
    <property type="entry name" value="ABC1_TM_dom"/>
</dbReference>
<feature type="transmembrane region" description="Helical" evidence="10">
    <location>
        <begin position="857"/>
        <end position="879"/>
    </location>
</feature>
<dbReference type="Proteomes" id="UP000785200">
    <property type="component" value="Unassembled WGS sequence"/>
</dbReference>
<feature type="domain" description="ABC transporter" evidence="11">
    <location>
        <begin position="514"/>
        <end position="750"/>
    </location>
</feature>
<dbReference type="GO" id="GO:0005524">
    <property type="term" value="F:ATP binding"/>
    <property type="evidence" value="ECO:0007669"/>
    <property type="project" value="UniProtKB-KW"/>
</dbReference>
<feature type="compositionally biased region" description="Low complexity" evidence="9">
    <location>
        <begin position="531"/>
        <end position="540"/>
    </location>
</feature>
<evidence type="ECO:0000256" key="9">
    <source>
        <dbReference type="SAM" id="MobiDB-lite"/>
    </source>
</evidence>
<dbReference type="GO" id="GO:0020037">
    <property type="term" value="F:heme binding"/>
    <property type="evidence" value="ECO:0007669"/>
    <property type="project" value="InterPro"/>
</dbReference>
<dbReference type="InterPro" id="IPR003439">
    <property type="entry name" value="ABC_transporter-like_ATP-bd"/>
</dbReference>
<feature type="transmembrane region" description="Helical" evidence="10">
    <location>
        <begin position="337"/>
        <end position="355"/>
    </location>
</feature>
<evidence type="ECO:0000256" key="4">
    <source>
        <dbReference type="ARBA" id="ARBA00022741"/>
    </source>
</evidence>
<keyword evidence="5" id="KW-0067">ATP-binding</keyword>
<evidence type="ECO:0000256" key="2">
    <source>
        <dbReference type="ARBA" id="ARBA00022448"/>
    </source>
</evidence>
<comment type="subcellular location">
    <subcellularLocation>
        <location evidence="1">Membrane</location>
        <topology evidence="1">Multi-pass membrane protein</topology>
    </subcellularLocation>
</comment>
<dbReference type="SMART" id="SM00382">
    <property type="entry name" value="AAA"/>
    <property type="match status" value="2"/>
</dbReference>
<dbReference type="PROSITE" id="PS50893">
    <property type="entry name" value="ABC_TRANSPORTER_2"/>
    <property type="match status" value="2"/>
</dbReference>
<dbReference type="SUPFAM" id="SSF90123">
    <property type="entry name" value="ABC transporter transmembrane region"/>
    <property type="match status" value="2"/>
</dbReference>
<keyword evidence="6 10" id="KW-1133">Transmembrane helix</keyword>
<dbReference type="CDD" id="cd03244">
    <property type="entry name" value="ABCC_MRP_domain2"/>
    <property type="match status" value="1"/>
</dbReference>
<evidence type="ECO:0000256" key="8">
    <source>
        <dbReference type="ARBA" id="ARBA00023180"/>
    </source>
</evidence>
<feature type="transmembrane region" description="Helical" evidence="10">
    <location>
        <begin position="953"/>
        <end position="971"/>
    </location>
</feature>
<dbReference type="FunFam" id="3.40.50.300:FF:000630">
    <property type="entry name" value="ATP-binding cassette (ABC) transporter, putative"/>
    <property type="match status" value="1"/>
</dbReference>
<feature type="transmembrane region" description="Helical" evidence="10">
    <location>
        <begin position="310"/>
        <end position="331"/>
    </location>
</feature>
<protein>
    <submittedName>
        <fullName evidence="13">Multidrug resistance fer6</fullName>
    </submittedName>
</protein>
<dbReference type="Pfam" id="PF00067">
    <property type="entry name" value="p450"/>
    <property type="match status" value="2"/>
</dbReference>
<dbReference type="EMBL" id="VNKQ01000012">
    <property type="protein sequence ID" value="KAG0647532.1"/>
    <property type="molecule type" value="Genomic_DNA"/>
</dbReference>
<dbReference type="PROSITE" id="PS50929">
    <property type="entry name" value="ABC_TM1F"/>
    <property type="match status" value="2"/>
</dbReference>
<evidence type="ECO:0000256" key="3">
    <source>
        <dbReference type="ARBA" id="ARBA00022692"/>
    </source>
</evidence>
<dbReference type="CDD" id="cd03250">
    <property type="entry name" value="ABCC_MRP_domain1"/>
    <property type="match status" value="1"/>
</dbReference>
<feature type="domain" description="ABC transmembrane type-1" evidence="12">
    <location>
        <begin position="142"/>
        <end position="473"/>
    </location>
</feature>
<dbReference type="Gene3D" id="1.10.630.10">
    <property type="entry name" value="Cytochrome P450"/>
    <property type="match status" value="1"/>
</dbReference>
<feature type="transmembrane region" description="Helical" evidence="10">
    <location>
        <begin position="814"/>
        <end position="837"/>
    </location>
</feature>
<dbReference type="GO" id="GO:0016705">
    <property type="term" value="F:oxidoreductase activity, acting on paired donors, with incorporation or reduction of molecular oxygen"/>
    <property type="evidence" value="ECO:0007669"/>
    <property type="project" value="InterPro"/>
</dbReference>
<dbReference type="FunFam" id="1.20.1560.10:FF:000010">
    <property type="entry name" value="Multidrug resistance-associated ABC transporter"/>
    <property type="match status" value="1"/>
</dbReference>
<reference evidence="13" key="1">
    <citation type="submission" date="2019-07" db="EMBL/GenBank/DDBJ databases">
        <title>Hyphodiscus hymeniophilus genome sequencing and assembly.</title>
        <authorList>
            <person name="Kramer G."/>
            <person name="Nodwell J."/>
        </authorList>
    </citation>
    <scope>NUCLEOTIDE SEQUENCE</scope>
    <source>
        <strain evidence="13">ATCC 34498</strain>
    </source>
</reference>
<keyword evidence="2" id="KW-0813">Transport</keyword>
<evidence type="ECO:0000256" key="6">
    <source>
        <dbReference type="ARBA" id="ARBA00022989"/>
    </source>
</evidence>
<keyword evidence="7 10" id="KW-0472">Membrane</keyword>
<evidence type="ECO:0000256" key="5">
    <source>
        <dbReference type="ARBA" id="ARBA00022840"/>
    </source>
</evidence>
<proteinExistence type="predicted"/>
<dbReference type="CDD" id="cd18606">
    <property type="entry name" value="ABC_6TM_YOR1_D2_like"/>
    <property type="match status" value="1"/>
</dbReference>
<dbReference type="GO" id="GO:0016887">
    <property type="term" value="F:ATP hydrolysis activity"/>
    <property type="evidence" value="ECO:0007669"/>
    <property type="project" value="InterPro"/>
</dbReference>
<dbReference type="InterPro" id="IPR036640">
    <property type="entry name" value="ABC1_TM_sf"/>
</dbReference>
<feature type="transmembrane region" description="Helical" evidence="10">
    <location>
        <begin position="141"/>
        <end position="166"/>
    </location>
</feature>
<feature type="region of interest" description="Disordered" evidence="9">
    <location>
        <begin position="1"/>
        <end position="37"/>
    </location>
</feature>
<dbReference type="GO" id="GO:0005506">
    <property type="term" value="F:iron ion binding"/>
    <property type="evidence" value="ECO:0007669"/>
    <property type="project" value="InterPro"/>
</dbReference>
<dbReference type="PANTHER" id="PTHR24223:SF464">
    <property type="entry name" value="ABC-TYPE TRANSPORTER CICA"/>
    <property type="match status" value="1"/>
</dbReference>
<feature type="transmembrane region" description="Helical" evidence="10">
    <location>
        <begin position="929"/>
        <end position="947"/>
    </location>
</feature>
<dbReference type="InterPro" id="IPR036396">
    <property type="entry name" value="Cyt_P450_sf"/>
</dbReference>
<feature type="compositionally biased region" description="Basic and acidic residues" evidence="9">
    <location>
        <begin position="263"/>
        <end position="274"/>
    </location>
</feature>
<feature type="transmembrane region" description="Helical" evidence="10">
    <location>
        <begin position="1043"/>
        <end position="1061"/>
    </location>
</feature>
<evidence type="ECO:0000259" key="11">
    <source>
        <dbReference type="PROSITE" id="PS50893"/>
    </source>
</evidence>
<dbReference type="SUPFAM" id="SSF48264">
    <property type="entry name" value="Cytochrome P450"/>
    <property type="match status" value="1"/>
</dbReference>
<dbReference type="PROSITE" id="PS00211">
    <property type="entry name" value="ABC_TRANSPORTER_1"/>
    <property type="match status" value="2"/>
</dbReference>
<feature type="region of interest" description="Disordered" evidence="9">
    <location>
        <begin position="250"/>
        <end position="274"/>
    </location>
</feature>
<evidence type="ECO:0000256" key="1">
    <source>
        <dbReference type="ARBA" id="ARBA00004141"/>
    </source>
</evidence>
<keyword evidence="8" id="KW-0325">Glycoprotein</keyword>
<dbReference type="CDD" id="cd11070">
    <property type="entry name" value="CYP56-like"/>
    <property type="match status" value="1"/>
</dbReference>
<comment type="caution">
    <text evidence="13">The sequence shown here is derived from an EMBL/GenBank/DDBJ whole genome shotgun (WGS) entry which is preliminary data.</text>
</comment>
<sequence length="1847" mass="204490">MVSASNEVEKASSVSEDATSNAIEPQDDGQAARLNSSARAKWTTRLNPLKTRTTPLVPSHRQPSREFSAGFISKVLFHWLTPLMKVGYQRPLQLNDIWHVNPKRSTLLLEKRFSATLQALVAQQSKRPLLYALLITFKKELLIGAFCEFLATVSVVMLPFVLKYLIAFATEAFNAHHTASAEPSLGYGIGLVMAFTAIQIVTSVAINHFVYLGMSVGGEARAVLMSVIFDKAIKISGRAKAGGRLLPLNHIAPSGNQEQESNISEKEKSKNEKNKIGAHEMVEGWSNGRIVNLMSTDTSRIDLASGMLHILWGAPLTIVITMVILLINLSYSALPGITLLFLSLPVLGAVAKALFRRRMAINKITDQRVGLTQEILQAMRFVKYFGWETNFQNRINGIRKREIKSIQLLLATRDGLNALFLSMPVFASMLSFITFSLSKNTLHPAAIFSSLALFNELRVPLNMFPLVLGRATDALTSIKRIEEFLLAEELIDDSQYDQGNANAIVVNDATFTWEKVQGLAKEDDDDGDGDSGAAMPSSSAEPFQVPNLNLTIGRSELVAIIGSVGSGKTSLLAALAGEMRKTSGSVTFGAGKAVCSQNTWIQNSSLRDNIVFGTEFDATRYAKVIESCALRQDFQMLPDGDNTEIGERGVNISGGQKQRVSIARAIYFNADIILMDDPLSAVDARVGQQIMEEAICGLLANKCRILATHQLHVLPRCDKVIWLEDGCIKAHGSYPELMAQNAEFVELMTLTSVNEQSDGDEQVRKSDENEAIKPVVELVEAPKNKIALMQQESQAVGAVAWGVYKPYLRAAGPLFVIPLVLIALTLSQGSNIVTGLWLSWWTSKKFPLSNGTYIEVYAGLGSVQAVLMFLFAASVSVFGTHSSKVMFNRALTRVLRAPVSFFETTPLGRLLNLFSKDVDVMDSTLTDSIWLYSVTVTSLLATVALIVAYFYYFIVAIVPMVLVVLFAGSYYTSSAREIKRHEAVLRSHVFAKFNEAVYGTTTIRAYGLQSQFSQVLKTAIDEYNGAYFLTFANQRWMTLRLDAVGLILIFVLSMLIVTSRFTVNPSIGGLVLSYMINIMGSFQVLVRQMAEVENSMNSTERMHHYATQIEEEAPLEIGKVPESWPTYGEIVFDNIQMRYRAGLPLVLKNVSLHVQPGESLGVVGRTGAGKSSIMNTMFRLVELSGGSITIDGVDISKIGLRQLRSRLAIIPQDPTLFKGTVRSNLDPFNERTDSEIWSALRQVDLVRSGGEPGVFGLETVVDEEGLNFSLGQRQLMALARALVRDAKIIVCDEATSSVDFVTDQKVQRSMEAFRGKTLLCIAHRLRTIIGYDRICVLDHGTTARPHSKAGYPTVGPIAVHLRIFLGVSTKRNDHLLRDTGRLELPTPIEYERPFLEKLPFGYGDFVKYTKRGWNWSDKSEAHQKFGSVFIVVTPTGNDIHVGDATATDSILSRRKDFVKPLELAKLIDVFGQSVISSEGSDWQRHRRITAPPFNERNSRLVWVEAMRQSKQMLEHWNAKEKGANITTTLQDTAKLALNVLMGAGFGTPYSFRDSLDITKDGFNMTYRDALKTSSAKINASEDRPAEASLLSTLVQKAQEADIGNVEGDTQSENSLSDSEIYGNLFMFSFAGHETMAMTLAYATYLFAAFPEWQAWVGTEIDEVFKEHDNIESLDYEKLYPKLKRCRAVMHEVLRLYPPALSLPKFTGNVAATLKVDERVMTIPPDTHVYPNVIALHTNPAYWGEDCLMWKPSRWIRSNLTPPTASAMIDVLDSEELVDAPVKGSYIPWADGPRICPGKKFSQVEFVAAISVLLWKHRISINPRPGETLAQARKPRNGKFNVSRKALG</sequence>
<feature type="domain" description="ABC transmembrane type-1" evidence="12">
    <location>
        <begin position="819"/>
        <end position="1094"/>
    </location>
</feature>
<dbReference type="InterPro" id="IPR003593">
    <property type="entry name" value="AAA+_ATPase"/>
</dbReference>
<dbReference type="GO" id="GO:0004497">
    <property type="term" value="F:monooxygenase activity"/>
    <property type="evidence" value="ECO:0007669"/>
    <property type="project" value="InterPro"/>
</dbReference>
<feature type="region of interest" description="Disordered" evidence="9">
    <location>
        <begin position="520"/>
        <end position="542"/>
    </location>
</feature>
<dbReference type="InterPro" id="IPR001128">
    <property type="entry name" value="Cyt_P450"/>
</dbReference>
<dbReference type="Pfam" id="PF00664">
    <property type="entry name" value="ABC_membrane"/>
    <property type="match status" value="2"/>
</dbReference>
<evidence type="ECO:0000256" key="7">
    <source>
        <dbReference type="ARBA" id="ARBA00023136"/>
    </source>
</evidence>
<dbReference type="Gene3D" id="1.20.1560.10">
    <property type="entry name" value="ABC transporter type 1, transmembrane domain"/>
    <property type="match status" value="2"/>
</dbReference>
<dbReference type="GO" id="GO:0016020">
    <property type="term" value="C:membrane"/>
    <property type="evidence" value="ECO:0007669"/>
    <property type="project" value="UniProtKB-SubCell"/>
</dbReference>
<gene>
    <name evidence="13" type="ORF">D0Z07_6543</name>
</gene>
<feature type="transmembrane region" description="Helical" evidence="10">
    <location>
        <begin position="416"/>
        <end position="435"/>
    </location>
</feature>
<dbReference type="GO" id="GO:0140359">
    <property type="term" value="F:ABC-type transporter activity"/>
    <property type="evidence" value="ECO:0007669"/>
    <property type="project" value="InterPro"/>
</dbReference>
<feature type="domain" description="ABC transporter" evidence="11">
    <location>
        <begin position="1130"/>
        <end position="1364"/>
    </location>
</feature>
<evidence type="ECO:0000259" key="12">
    <source>
        <dbReference type="PROSITE" id="PS50929"/>
    </source>
</evidence>
<accession>A0A9P7AVF7</accession>
<feature type="region of interest" description="Disordered" evidence="9">
    <location>
        <begin position="1825"/>
        <end position="1847"/>
    </location>
</feature>
<keyword evidence="14" id="KW-1185">Reference proteome</keyword>
<feature type="compositionally biased region" description="Polar residues" evidence="9">
    <location>
        <begin position="1"/>
        <end position="23"/>
    </location>
</feature>
<dbReference type="InterPro" id="IPR017871">
    <property type="entry name" value="ABC_transporter-like_CS"/>
</dbReference>
<feature type="transmembrane region" description="Helical" evidence="10">
    <location>
        <begin position="186"/>
        <end position="211"/>
    </location>
</feature>
<dbReference type="OrthoDB" id="6500128at2759"/>
<feature type="transmembrane region" description="Helical" evidence="10">
    <location>
        <begin position="1067"/>
        <end position="1086"/>
    </location>
</feature>
<dbReference type="CDD" id="cd18597">
    <property type="entry name" value="ABC_6TM_YOR1_D1_like"/>
    <property type="match status" value="1"/>
</dbReference>
<dbReference type="SUPFAM" id="SSF52540">
    <property type="entry name" value="P-loop containing nucleoside triphosphate hydrolases"/>
    <property type="match status" value="2"/>
</dbReference>
<dbReference type="PRINTS" id="PR00385">
    <property type="entry name" value="P450"/>
</dbReference>